<dbReference type="EMBL" id="ML975150">
    <property type="protein sequence ID" value="KAF1816383.1"/>
    <property type="molecule type" value="Genomic_DNA"/>
</dbReference>
<proteinExistence type="predicted"/>
<protein>
    <submittedName>
        <fullName evidence="2 4">Uncharacterized protein</fullName>
    </submittedName>
</protein>
<name>A0A6G1GEA7_9PEZI</name>
<reference evidence="2 4" key="1">
    <citation type="submission" date="2020-01" db="EMBL/GenBank/DDBJ databases">
        <authorList>
            <consortium name="DOE Joint Genome Institute"/>
            <person name="Haridas S."/>
            <person name="Albert R."/>
            <person name="Binder M."/>
            <person name="Bloem J."/>
            <person name="Labutti K."/>
            <person name="Salamov A."/>
            <person name="Andreopoulos B."/>
            <person name="Baker S.E."/>
            <person name="Barry K."/>
            <person name="Bills G."/>
            <person name="Bluhm B.H."/>
            <person name="Cannon C."/>
            <person name="Castanera R."/>
            <person name="Culley D.E."/>
            <person name="Daum C."/>
            <person name="Ezra D."/>
            <person name="Gonzalez J.B."/>
            <person name="Henrissat B."/>
            <person name="Kuo A."/>
            <person name="Liang C."/>
            <person name="Lipzen A."/>
            <person name="Lutzoni F."/>
            <person name="Magnuson J."/>
            <person name="Mondo S."/>
            <person name="Nolan M."/>
            <person name="Ohm R."/>
            <person name="Pangilinan J."/>
            <person name="Park H.-J."/>
            <person name="Ramirez L."/>
            <person name="Alfaro M."/>
            <person name="Sun H."/>
            <person name="Tritt A."/>
            <person name="Yoshinaga Y."/>
            <person name="Zwiers L.-H."/>
            <person name="Turgeon B.G."/>
            <person name="Goodwin S.B."/>
            <person name="Spatafora J.W."/>
            <person name="Crous P.W."/>
            <person name="Grigoriev I.V."/>
        </authorList>
    </citation>
    <scope>NUCLEOTIDE SEQUENCE</scope>
    <source>
        <strain evidence="2 4">CBS 781.70</strain>
    </source>
</reference>
<dbReference type="RefSeq" id="XP_033538014.1">
    <property type="nucleotide sequence ID" value="XM_033673708.1"/>
</dbReference>
<dbReference type="GeneID" id="54414278"/>
<keyword evidence="3" id="KW-1185">Reference proteome</keyword>
<accession>A0A6G1GEA7</accession>
<reference evidence="4" key="2">
    <citation type="submission" date="2020-04" db="EMBL/GenBank/DDBJ databases">
        <authorList>
            <consortium name="NCBI Genome Project"/>
        </authorList>
    </citation>
    <scope>NUCLEOTIDE SEQUENCE</scope>
    <source>
        <strain evidence="4">CBS 781.70</strain>
    </source>
</reference>
<evidence type="ECO:0000313" key="4">
    <source>
        <dbReference type="RefSeq" id="XP_033538014.1"/>
    </source>
</evidence>
<sequence>MAIATLAPAANRATSCGFLKVPMCCKSLPNTQPGPYKYDPLPCLKTTLNFLLTTFSSPLTLLAHPQSPKFIRLPTETHHRPPSSLFCLFMLAAARSTPLSRPVRPRAAGGPCARPVFPKSLYDIGAHQEPRKTHCKGRFVSLADKGLAFGSAHDPRPRRRCPHFHPPPPHPPSR</sequence>
<reference evidence="4" key="3">
    <citation type="submission" date="2025-04" db="UniProtKB">
        <authorList>
            <consortium name="RefSeq"/>
        </authorList>
    </citation>
    <scope>IDENTIFICATION</scope>
    <source>
        <strain evidence="4">CBS 781.70</strain>
    </source>
</reference>
<dbReference type="AlphaFoldDB" id="A0A6G1GEA7"/>
<evidence type="ECO:0000313" key="3">
    <source>
        <dbReference type="Proteomes" id="UP000504638"/>
    </source>
</evidence>
<organism evidence="2">
    <name type="scientific">Eremomyces bilateralis CBS 781.70</name>
    <dbReference type="NCBI Taxonomy" id="1392243"/>
    <lineage>
        <taxon>Eukaryota</taxon>
        <taxon>Fungi</taxon>
        <taxon>Dikarya</taxon>
        <taxon>Ascomycota</taxon>
        <taxon>Pezizomycotina</taxon>
        <taxon>Dothideomycetes</taxon>
        <taxon>Dothideomycetes incertae sedis</taxon>
        <taxon>Eremomycetales</taxon>
        <taxon>Eremomycetaceae</taxon>
        <taxon>Eremomyces</taxon>
    </lineage>
</organism>
<dbReference type="Proteomes" id="UP000504638">
    <property type="component" value="Unplaced"/>
</dbReference>
<feature type="compositionally biased region" description="Pro residues" evidence="1">
    <location>
        <begin position="164"/>
        <end position="174"/>
    </location>
</feature>
<gene>
    <name evidence="2 4" type="ORF">P152DRAFT_121429</name>
</gene>
<evidence type="ECO:0000256" key="1">
    <source>
        <dbReference type="SAM" id="MobiDB-lite"/>
    </source>
</evidence>
<feature type="region of interest" description="Disordered" evidence="1">
    <location>
        <begin position="150"/>
        <end position="174"/>
    </location>
</feature>
<evidence type="ECO:0000313" key="2">
    <source>
        <dbReference type="EMBL" id="KAF1816383.1"/>
    </source>
</evidence>